<accession>A0ABW2RER2</accession>
<dbReference type="PANTHER" id="PTHR48111:SF22">
    <property type="entry name" value="REGULATOR OF RPOS"/>
    <property type="match status" value="1"/>
</dbReference>
<dbReference type="CDD" id="cd00383">
    <property type="entry name" value="trans_reg_C"/>
    <property type="match status" value="1"/>
</dbReference>
<evidence type="ECO:0000313" key="10">
    <source>
        <dbReference type="EMBL" id="MFC7436613.1"/>
    </source>
</evidence>
<evidence type="ECO:0000256" key="2">
    <source>
        <dbReference type="ARBA" id="ARBA00023012"/>
    </source>
</evidence>
<evidence type="ECO:0000256" key="1">
    <source>
        <dbReference type="ARBA" id="ARBA00022553"/>
    </source>
</evidence>
<gene>
    <name evidence="10" type="ORF">ACFQNJ_19085</name>
</gene>
<evidence type="ECO:0000259" key="8">
    <source>
        <dbReference type="PROSITE" id="PS50110"/>
    </source>
</evidence>
<dbReference type="InterPro" id="IPR036388">
    <property type="entry name" value="WH-like_DNA-bd_sf"/>
</dbReference>
<keyword evidence="11" id="KW-1185">Reference proteome</keyword>
<dbReference type="PANTHER" id="PTHR48111">
    <property type="entry name" value="REGULATOR OF RPOS"/>
    <property type="match status" value="1"/>
</dbReference>
<comment type="caution">
    <text evidence="10">The sequence shown here is derived from an EMBL/GenBank/DDBJ whole genome shotgun (WGS) entry which is preliminary data.</text>
</comment>
<reference evidence="11" key="1">
    <citation type="journal article" date="2019" name="Int. J. Syst. Evol. Microbiol.">
        <title>The Global Catalogue of Microorganisms (GCM) 10K type strain sequencing project: providing services to taxonomists for standard genome sequencing and annotation.</title>
        <authorList>
            <consortium name="The Broad Institute Genomics Platform"/>
            <consortium name="The Broad Institute Genome Sequencing Center for Infectious Disease"/>
            <person name="Wu L."/>
            <person name="Ma J."/>
        </authorList>
    </citation>
    <scope>NUCLEOTIDE SEQUENCE [LARGE SCALE GENOMIC DNA]</scope>
    <source>
        <strain evidence="11">CCUG 54518</strain>
    </source>
</reference>
<feature type="modified residue" description="4-aspartylphosphate" evidence="6">
    <location>
        <position position="56"/>
    </location>
</feature>
<dbReference type="SMART" id="SM00448">
    <property type="entry name" value="REC"/>
    <property type="match status" value="1"/>
</dbReference>
<evidence type="ECO:0000256" key="5">
    <source>
        <dbReference type="ARBA" id="ARBA00023163"/>
    </source>
</evidence>
<dbReference type="InterPro" id="IPR001867">
    <property type="entry name" value="OmpR/PhoB-type_DNA-bd"/>
</dbReference>
<evidence type="ECO:0000259" key="9">
    <source>
        <dbReference type="PROSITE" id="PS51755"/>
    </source>
</evidence>
<dbReference type="SMART" id="SM00862">
    <property type="entry name" value="Trans_reg_C"/>
    <property type="match status" value="1"/>
</dbReference>
<keyword evidence="2" id="KW-0902">Two-component regulatory system</keyword>
<dbReference type="RefSeq" id="WP_382260306.1">
    <property type="nucleotide sequence ID" value="NZ_JBHTBX010000024.1"/>
</dbReference>
<proteinExistence type="predicted"/>
<keyword evidence="5" id="KW-0804">Transcription</keyword>
<dbReference type="SUPFAM" id="SSF52172">
    <property type="entry name" value="CheY-like"/>
    <property type="match status" value="1"/>
</dbReference>
<evidence type="ECO:0000256" key="6">
    <source>
        <dbReference type="PROSITE-ProRule" id="PRU00169"/>
    </source>
</evidence>
<dbReference type="Pfam" id="PF00072">
    <property type="entry name" value="Response_reg"/>
    <property type="match status" value="1"/>
</dbReference>
<dbReference type="InterPro" id="IPR011006">
    <property type="entry name" value="CheY-like_superfamily"/>
</dbReference>
<dbReference type="InterPro" id="IPR001789">
    <property type="entry name" value="Sig_transdc_resp-reg_receiver"/>
</dbReference>
<dbReference type="Gene3D" id="6.10.250.690">
    <property type="match status" value="1"/>
</dbReference>
<dbReference type="PROSITE" id="PS51755">
    <property type="entry name" value="OMPR_PHOB"/>
    <property type="match status" value="1"/>
</dbReference>
<organism evidence="10 11">
    <name type="scientific">Hydrogenophaga bisanensis</name>
    <dbReference type="NCBI Taxonomy" id="439611"/>
    <lineage>
        <taxon>Bacteria</taxon>
        <taxon>Pseudomonadati</taxon>
        <taxon>Pseudomonadota</taxon>
        <taxon>Betaproteobacteria</taxon>
        <taxon>Burkholderiales</taxon>
        <taxon>Comamonadaceae</taxon>
        <taxon>Hydrogenophaga</taxon>
    </lineage>
</organism>
<feature type="domain" description="OmpR/PhoB-type" evidence="9">
    <location>
        <begin position="131"/>
        <end position="227"/>
    </location>
</feature>
<keyword evidence="4 7" id="KW-0238">DNA-binding</keyword>
<evidence type="ECO:0000313" key="11">
    <source>
        <dbReference type="Proteomes" id="UP001596495"/>
    </source>
</evidence>
<evidence type="ECO:0000256" key="3">
    <source>
        <dbReference type="ARBA" id="ARBA00023015"/>
    </source>
</evidence>
<dbReference type="PROSITE" id="PS50110">
    <property type="entry name" value="RESPONSE_REGULATORY"/>
    <property type="match status" value="1"/>
</dbReference>
<protein>
    <submittedName>
        <fullName evidence="10">Response regulator transcription factor</fullName>
    </submittedName>
</protein>
<feature type="DNA-binding region" description="OmpR/PhoB-type" evidence="7">
    <location>
        <begin position="131"/>
        <end position="227"/>
    </location>
</feature>
<feature type="domain" description="Response regulatory" evidence="8">
    <location>
        <begin position="7"/>
        <end position="122"/>
    </location>
</feature>
<name>A0ABW2RER2_9BURK</name>
<dbReference type="Pfam" id="PF00486">
    <property type="entry name" value="Trans_reg_C"/>
    <property type="match status" value="1"/>
</dbReference>
<evidence type="ECO:0000256" key="4">
    <source>
        <dbReference type="ARBA" id="ARBA00023125"/>
    </source>
</evidence>
<dbReference type="Gene3D" id="1.10.10.10">
    <property type="entry name" value="Winged helix-like DNA-binding domain superfamily/Winged helix DNA-binding domain"/>
    <property type="match status" value="1"/>
</dbReference>
<dbReference type="Proteomes" id="UP001596495">
    <property type="component" value="Unassembled WGS sequence"/>
</dbReference>
<keyword evidence="3" id="KW-0805">Transcription regulation</keyword>
<dbReference type="Gene3D" id="3.40.50.2300">
    <property type="match status" value="1"/>
</dbReference>
<keyword evidence="1 6" id="KW-0597">Phosphoprotein</keyword>
<dbReference type="EMBL" id="JBHTBX010000024">
    <property type="protein sequence ID" value="MFC7436613.1"/>
    <property type="molecule type" value="Genomic_DNA"/>
</dbReference>
<sequence>MPVSSCHVLVVEDEQTIAQNVVEYLEAQGHTVDIAYDGKAAMVQLRQQTFDVLVLDLGLPRLDGQQVLQQLRHQLGLTLPVLVLTARDAMSSKQACFEAGADDYLVKPFSLAELSLRVHALHRRATGAMSSGPLRAGPLRLDLRTQQAFVGDKLVHLSPRCLQILEVLMRDPGRLVSRAELEEALWQNDAPDSDALRSQIHLLRRALSQAGFNGVETRHGVGWRLQTEGEA</sequence>
<dbReference type="InterPro" id="IPR039420">
    <property type="entry name" value="WalR-like"/>
</dbReference>
<evidence type="ECO:0000256" key="7">
    <source>
        <dbReference type="PROSITE-ProRule" id="PRU01091"/>
    </source>
</evidence>